<protein>
    <recommendedName>
        <fullName evidence="1">Acid sugar phosphatase</fullName>
        <ecNumber evidence="1">3.1.3.-</ecNumber>
    </recommendedName>
</protein>
<dbReference type="GO" id="GO:0046872">
    <property type="term" value="F:metal ion binding"/>
    <property type="evidence" value="ECO:0007669"/>
    <property type="project" value="UniProtKB-KW"/>
</dbReference>
<dbReference type="EC" id="3.1.3.-" evidence="1"/>
<keyword evidence="5" id="KW-0378">Hydrolase</keyword>
<gene>
    <name evidence="5" type="ORF">EBO34_12550</name>
</gene>
<feature type="binding site" evidence="3">
    <location>
        <position position="184"/>
    </location>
    <ligand>
        <name>substrate</name>
    </ligand>
</feature>
<feature type="binding site" evidence="4">
    <location>
        <position position="8"/>
    </location>
    <ligand>
        <name>Mg(2+)</name>
        <dbReference type="ChEBI" id="CHEBI:18420"/>
    </ligand>
</feature>
<comment type="function">
    <text evidence="1">Catalyzes the dephosphorylation of 2-6 carbon acid sugars in vitro.</text>
</comment>
<evidence type="ECO:0000256" key="3">
    <source>
        <dbReference type="PIRSR" id="PIRSR000915-2"/>
    </source>
</evidence>
<dbReference type="InterPro" id="IPR036412">
    <property type="entry name" value="HAD-like_sf"/>
</dbReference>
<feature type="binding site" evidence="4">
    <location>
        <position position="10"/>
    </location>
    <ligand>
        <name>Mg(2+)</name>
        <dbReference type="ChEBI" id="CHEBI:18420"/>
    </ligand>
</feature>
<dbReference type="Gene3D" id="3.40.50.1000">
    <property type="entry name" value="HAD superfamily/HAD-like"/>
    <property type="match status" value="2"/>
</dbReference>
<accession>A0A3M7TQ64</accession>
<proteinExistence type="inferred from homology"/>
<reference evidence="5 6" key="1">
    <citation type="submission" date="2018-10" db="EMBL/GenBank/DDBJ databases">
        <title>Bacillus Keqinensis sp. nov., a moderately halophilic bacterium isolated from a saline-alkaline lake.</title>
        <authorList>
            <person name="Wang H."/>
        </authorList>
    </citation>
    <scope>NUCLEOTIDE SEQUENCE [LARGE SCALE GENOMIC DNA]</scope>
    <source>
        <strain evidence="5 6">KQ-3</strain>
    </source>
</reference>
<dbReference type="EMBL" id="RHIB01000002">
    <property type="protein sequence ID" value="RNA67551.1"/>
    <property type="molecule type" value="Genomic_DNA"/>
</dbReference>
<feature type="active site" description="Nucleophile" evidence="2">
    <location>
        <position position="8"/>
    </location>
</feature>
<evidence type="ECO:0000313" key="6">
    <source>
        <dbReference type="Proteomes" id="UP000278746"/>
    </source>
</evidence>
<dbReference type="NCBIfam" id="TIGR01460">
    <property type="entry name" value="HAD-SF-IIA"/>
    <property type="match status" value="1"/>
</dbReference>
<keyword evidence="1 4" id="KW-0460">Magnesium</keyword>
<evidence type="ECO:0000256" key="1">
    <source>
        <dbReference type="PIRNR" id="PIRNR000915"/>
    </source>
</evidence>
<feature type="binding site" evidence="4">
    <location>
        <position position="209"/>
    </location>
    <ligand>
        <name>Mg(2+)</name>
        <dbReference type="ChEBI" id="CHEBI:18420"/>
    </ligand>
</feature>
<name>A0A3M7TQ64_9BACI</name>
<comment type="cofactor">
    <cofactor evidence="4">
        <name>Mg(2+)</name>
        <dbReference type="ChEBI" id="CHEBI:18420"/>
    </cofactor>
    <text evidence="4">Divalent metal ions. Mg(2+) is the most effective.</text>
</comment>
<dbReference type="Pfam" id="PF13344">
    <property type="entry name" value="Hydrolase_6"/>
    <property type="match status" value="1"/>
</dbReference>
<dbReference type="InterPro" id="IPR006357">
    <property type="entry name" value="HAD-SF_hydro_IIA"/>
</dbReference>
<evidence type="ECO:0000256" key="2">
    <source>
        <dbReference type="PIRSR" id="PIRSR000915-1"/>
    </source>
</evidence>
<dbReference type="GO" id="GO:0005737">
    <property type="term" value="C:cytoplasm"/>
    <property type="evidence" value="ECO:0007669"/>
    <property type="project" value="TreeGrafter"/>
</dbReference>
<dbReference type="Pfam" id="PF13242">
    <property type="entry name" value="Hydrolase_like"/>
    <property type="match status" value="1"/>
</dbReference>
<feature type="active site" description="Proton donor" evidence="2">
    <location>
        <position position="10"/>
    </location>
</feature>
<dbReference type="PIRSF" id="PIRSF000915">
    <property type="entry name" value="PGP-type_phosphatase"/>
    <property type="match status" value="1"/>
</dbReference>
<dbReference type="InterPro" id="IPR023214">
    <property type="entry name" value="HAD_sf"/>
</dbReference>
<keyword evidence="6" id="KW-1185">Reference proteome</keyword>
<comment type="caution">
    <text evidence="5">The sequence shown here is derived from an EMBL/GenBank/DDBJ whole genome shotgun (WGS) entry which is preliminary data.</text>
</comment>
<evidence type="ECO:0000256" key="4">
    <source>
        <dbReference type="PIRSR" id="PIRSR000915-3"/>
    </source>
</evidence>
<dbReference type="AlphaFoldDB" id="A0A3M7TQ64"/>
<organism evidence="5 6">
    <name type="scientific">Alteribacter keqinensis</name>
    <dbReference type="NCBI Taxonomy" id="2483800"/>
    <lineage>
        <taxon>Bacteria</taxon>
        <taxon>Bacillati</taxon>
        <taxon>Bacillota</taxon>
        <taxon>Bacilli</taxon>
        <taxon>Bacillales</taxon>
        <taxon>Bacillaceae</taxon>
        <taxon>Alteribacter</taxon>
    </lineage>
</organism>
<dbReference type="Proteomes" id="UP000278746">
    <property type="component" value="Unassembled WGS sequence"/>
</dbReference>
<comment type="similarity">
    <text evidence="1">Belongs to the HAD-like hydrolase superfamily. NagD family.</text>
</comment>
<dbReference type="PANTHER" id="PTHR19288:SF46">
    <property type="entry name" value="HALOACID DEHALOGENASE-LIKE HYDROLASE DOMAIN-CONTAINING PROTEIN 2"/>
    <property type="match status" value="1"/>
</dbReference>
<dbReference type="OrthoDB" id="9810449at2"/>
<dbReference type="GO" id="GO:0016791">
    <property type="term" value="F:phosphatase activity"/>
    <property type="evidence" value="ECO:0007669"/>
    <property type="project" value="TreeGrafter"/>
</dbReference>
<evidence type="ECO:0000313" key="5">
    <source>
        <dbReference type="EMBL" id="RNA67551.1"/>
    </source>
</evidence>
<dbReference type="PANTHER" id="PTHR19288">
    <property type="entry name" value="4-NITROPHENYLPHOSPHATASE-RELATED"/>
    <property type="match status" value="1"/>
</dbReference>
<sequence length="260" mass="28708">MQKGFIFDLDGTVYLGDEIIEGVPEAINALREKGHKILFLSNKSIASREDYLHKLQKMGIDLTIDNIINSNVAAAHYIKEHAAPYESAWVIGERPLLDELEKAGVPVTNEPLDASYVVLGWDRDFNYAKLNMAFQAWRNGATVVATNPDRTCPMENNSEIPDCGAIIGAFEGAAGQPVDVIAGKPSSTVTDIALQTLQLKPEDCYIIGDRLETDIKMGLDNNMKTVLVFSGITSLDMWKNSKYQPDYTLTSVKEIHTIVT</sequence>
<dbReference type="RefSeq" id="WP_122899060.1">
    <property type="nucleotide sequence ID" value="NZ_RHIB01000002.1"/>
</dbReference>
<keyword evidence="1 4" id="KW-0479">Metal-binding</keyword>
<dbReference type="SUPFAM" id="SSF56784">
    <property type="entry name" value="HAD-like"/>
    <property type="match status" value="1"/>
</dbReference>